<keyword evidence="14" id="KW-1185">Reference proteome</keyword>
<keyword evidence="9" id="KW-0539">Nucleus</keyword>
<feature type="compositionally biased region" description="Polar residues" evidence="11">
    <location>
        <begin position="360"/>
        <end position="370"/>
    </location>
</feature>
<dbReference type="Gene3D" id="3.30.160.60">
    <property type="entry name" value="Classic Zinc Finger"/>
    <property type="match status" value="4"/>
</dbReference>
<dbReference type="SMART" id="SM00355">
    <property type="entry name" value="ZnF_C2H2"/>
    <property type="match status" value="4"/>
</dbReference>
<evidence type="ECO:0000256" key="11">
    <source>
        <dbReference type="SAM" id="MobiDB-lite"/>
    </source>
</evidence>
<dbReference type="Proteomes" id="UP000008144">
    <property type="component" value="Chromosome 1"/>
</dbReference>
<dbReference type="HOGENOM" id="CLU_545063_0_0_1"/>
<name>F6Z7L3_CIOIN</name>
<reference evidence="13" key="3">
    <citation type="submission" date="2025-08" db="UniProtKB">
        <authorList>
            <consortium name="Ensembl"/>
        </authorList>
    </citation>
    <scope>IDENTIFICATION</scope>
</reference>
<dbReference type="Ensembl" id="ENSCINT00000016294.3">
    <property type="protein sequence ID" value="ENSCINP00000016294.3"/>
    <property type="gene ID" value="ENSCING00000007968.3"/>
</dbReference>
<dbReference type="GO" id="GO:0007417">
    <property type="term" value="P:central nervous system development"/>
    <property type="evidence" value="ECO:0000318"/>
    <property type="project" value="GO_Central"/>
</dbReference>
<dbReference type="PANTHER" id="PTHR45718">
    <property type="entry name" value="TRANSCRIPTIONAL ACTIVATOR CUBITUS INTERRUPTUS"/>
    <property type="match status" value="1"/>
</dbReference>
<feature type="compositionally biased region" description="Low complexity" evidence="11">
    <location>
        <begin position="349"/>
        <end position="359"/>
    </location>
</feature>
<dbReference type="PROSITE" id="PS50157">
    <property type="entry name" value="ZINC_FINGER_C2H2_2"/>
    <property type="match status" value="4"/>
</dbReference>
<evidence type="ECO:0000256" key="5">
    <source>
        <dbReference type="ARBA" id="ARBA00022737"/>
    </source>
</evidence>
<evidence type="ECO:0000256" key="6">
    <source>
        <dbReference type="ARBA" id="ARBA00022771"/>
    </source>
</evidence>
<dbReference type="GO" id="GO:0008270">
    <property type="term" value="F:zinc ion binding"/>
    <property type="evidence" value="ECO:0007669"/>
    <property type="project" value="UniProtKB-KW"/>
</dbReference>
<dbReference type="FunFam" id="3.30.160.60:FF:000035">
    <property type="entry name" value="Zinc finger protein ZIC 1"/>
    <property type="match status" value="1"/>
</dbReference>
<evidence type="ECO:0000256" key="8">
    <source>
        <dbReference type="ARBA" id="ARBA00023125"/>
    </source>
</evidence>
<dbReference type="Pfam" id="PF18366">
    <property type="entry name" value="zf_ZIC"/>
    <property type="match status" value="1"/>
</dbReference>
<feature type="domain" description="C2H2-type" evidence="12">
    <location>
        <begin position="188"/>
        <end position="215"/>
    </location>
</feature>
<dbReference type="InterPro" id="IPR056436">
    <property type="entry name" value="Znf-C2H2_ZIC1-5/GLI1-3-like"/>
</dbReference>
<dbReference type="PANTHER" id="PTHR45718:SF4">
    <property type="entry name" value="TRANSCRIPTIONAL ACTIVATOR CUBITUS INTERRUPTUS"/>
    <property type="match status" value="1"/>
</dbReference>
<dbReference type="GO" id="GO:0000981">
    <property type="term" value="F:DNA-binding transcription factor activity, RNA polymerase II-specific"/>
    <property type="evidence" value="ECO:0000318"/>
    <property type="project" value="GO_Central"/>
</dbReference>
<proteinExistence type="inferred from homology"/>
<dbReference type="GeneTree" id="ENSGT00940000160269"/>
<dbReference type="FunFam" id="3.30.160.60:FF:000041">
    <property type="entry name" value="Zinc finger protein ZIC 1"/>
    <property type="match status" value="1"/>
</dbReference>
<keyword evidence="4" id="KW-0479">Metal-binding</keyword>
<dbReference type="InterPro" id="IPR043359">
    <property type="entry name" value="GLI-like"/>
</dbReference>
<dbReference type="InterPro" id="IPR013087">
    <property type="entry name" value="Znf_C2H2_type"/>
</dbReference>
<comment type="subcellular location">
    <subcellularLocation>
        <location evidence="1">Nucleus</location>
    </subcellularLocation>
</comment>
<dbReference type="PROSITE" id="PS00028">
    <property type="entry name" value="ZINC_FINGER_C2H2_1"/>
    <property type="match status" value="3"/>
</dbReference>
<dbReference type="FunFam" id="3.30.160.60:FF:000039">
    <property type="entry name" value="Zinc finger protein ZIC 1"/>
    <property type="match status" value="1"/>
</dbReference>
<evidence type="ECO:0000313" key="14">
    <source>
        <dbReference type="Proteomes" id="UP000008144"/>
    </source>
</evidence>
<reference evidence="13" key="2">
    <citation type="journal article" date="2008" name="Genome Biol.">
        <title>Improved genome assembly and evidence-based global gene model set for the chordate Ciona intestinalis: new insight into intron and operon populations.</title>
        <authorList>
            <person name="Satou Y."/>
            <person name="Mineta K."/>
            <person name="Ogasawara M."/>
            <person name="Sasakura Y."/>
            <person name="Shoguchi E."/>
            <person name="Ueno K."/>
            <person name="Yamada L."/>
            <person name="Matsumoto J."/>
            <person name="Wasserscheid J."/>
            <person name="Dewar K."/>
            <person name="Wiley G.B."/>
            <person name="Macmil S.L."/>
            <person name="Roe B.A."/>
            <person name="Zeller R.W."/>
            <person name="Hastings K.E."/>
            <person name="Lemaire P."/>
            <person name="Lindquist E."/>
            <person name="Endo T."/>
            <person name="Hotta K."/>
            <person name="Inaba K."/>
        </authorList>
    </citation>
    <scope>NUCLEOTIDE SEQUENCE [LARGE SCALE GENOMIC DNA]</scope>
    <source>
        <strain evidence="13">wild type</strain>
    </source>
</reference>
<dbReference type="AlphaFoldDB" id="F6Z7L3"/>
<feature type="domain" description="C2H2-type" evidence="12">
    <location>
        <begin position="216"/>
        <end position="245"/>
    </location>
</feature>
<evidence type="ECO:0000256" key="7">
    <source>
        <dbReference type="ARBA" id="ARBA00022833"/>
    </source>
</evidence>
<dbReference type="GO" id="GO:0000978">
    <property type="term" value="F:RNA polymerase II cis-regulatory region sequence-specific DNA binding"/>
    <property type="evidence" value="ECO:0000318"/>
    <property type="project" value="GO_Central"/>
</dbReference>
<reference evidence="14" key="1">
    <citation type="journal article" date="2002" name="Science">
        <title>The draft genome of Ciona intestinalis: insights into chordate and vertebrate origins.</title>
        <authorList>
            <person name="Dehal P."/>
            <person name="Satou Y."/>
            <person name="Campbell R.K."/>
            <person name="Chapman J."/>
            <person name="Degnan B."/>
            <person name="De Tomaso A."/>
            <person name="Davidson B."/>
            <person name="Di Gregorio A."/>
            <person name="Gelpke M."/>
            <person name="Goodstein D.M."/>
            <person name="Harafuji N."/>
            <person name="Hastings K.E."/>
            <person name="Ho I."/>
            <person name="Hotta K."/>
            <person name="Huang W."/>
            <person name="Kawashima T."/>
            <person name="Lemaire P."/>
            <person name="Martinez D."/>
            <person name="Meinertzhagen I.A."/>
            <person name="Necula S."/>
            <person name="Nonaka M."/>
            <person name="Putnam N."/>
            <person name="Rash S."/>
            <person name="Saiga H."/>
            <person name="Satake M."/>
            <person name="Terry A."/>
            <person name="Yamada L."/>
            <person name="Wang H.G."/>
            <person name="Awazu S."/>
            <person name="Azumi K."/>
            <person name="Boore J."/>
            <person name="Branno M."/>
            <person name="Chin-Bow S."/>
            <person name="DeSantis R."/>
            <person name="Doyle S."/>
            <person name="Francino P."/>
            <person name="Keys D.N."/>
            <person name="Haga S."/>
            <person name="Hayashi H."/>
            <person name="Hino K."/>
            <person name="Imai K.S."/>
            <person name="Inaba K."/>
            <person name="Kano S."/>
            <person name="Kobayashi K."/>
            <person name="Kobayashi M."/>
            <person name="Lee B.I."/>
            <person name="Makabe K.W."/>
            <person name="Manohar C."/>
            <person name="Matassi G."/>
            <person name="Medina M."/>
            <person name="Mochizuki Y."/>
            <person name="Mount S."/>
            <person name="Morishita T."/>
            <person name="Miura S."/>
            <person name="Nakayama A."/>
            <person name="Nishizaka S."/>
            <person name="Nomoto H."/>
            <person name="Ohta F."/>
            <person name="Oishi K."/>
            <person name="Rigoutsos I."/>
            <person name="Sano M."/>
            <person name="Sasaki A."/>
            <person name="Sasakura Y."/>
            <person name="Shoguchi E."/>
            <person name="Shin-i T."/>
            <person name="Spagnuolo A."/>
            <person name="Stainier D."/>
            <person name="Suzuki M.M."/>
            <person name="Tassy O."/>
            <person name="Takatori N."/>
            <person name="Tokuoka M."/>
            <person name="Yagi K."/>
            <person name="Yoshizaki F."/>
            <person name="Wada S."/>
            <person name="Zhang C."/>
            <person name="Hyatt P.D."/>
            <person name="Larimer F."/>
            <person name="Detter C."/>
            <person name="Doggett N."/>
            <person name="Glavina T."/>
            <person name="Hawkins T."/>
            <person name="Richardson P."/>
            <person name="Lucas S."/>
            <person name="Kohara Y."/>
            <person name="Levine M."/>
            <person name="Satoh N."/>
            <person name="Rokhsar D.S."/>
        </authorList>
    </citation>
    <scope>NUCLEOTIDE SEQUENCE [LARGE SCALE GENOMIC DNA]</scope>
</reference>
<keyword evidence="3" id="KW-0217">Developmental protein</keyword>
<feature type="domain" description="C2H2-type" evidence="12">
    <location>
        <begin position="246"/>
        <end position="275"/>
    </location>
</feature>
<evidence type="ECO:0000313" key="13">
    <source>
        <dbReference type="Ensembl" id="ENSCINP00000016294.3"/>
    </source>
</evidence>
<dbReference type="OMA" id="EHTDHAC"/>
<dbReference type="GO" id="GO:0005634">
    <property type="term" value="C:nucleus"/>
    <property type="evidence" value="ECO:0000318"/>
    <property type="project" value="GO_Central"/>
</dbReference>
<dbReference type="InParanoid" id="F6Z7L3"/>
<keyword evidence="7" id="KW-0862">Zinc</keyword>
<evidence type="ECO:0000256" key="4">
    <source>
        <dbReference type="ARBA" id="ARBA00022723"/>
    </source>
</evidence>
<keyword evidence="6 10" id="KW-0863">Zinc-finger</keyword>
<dbReference type="STRING" id="7719.ENSCINP00000016294"/>
<dbReference type="EMBL" id="EAAA01000284">
    <property type="status" value="NOT_ANNOTATED_CDS"/>
    <property type="molecule type" value="Genomic_DNA"/>
</dbReference>
<comment type="similarity">
    <text evidence="2">Belongs to the GLI C2H2-type zinc-finger protein family.</text>
</comment>
<organism evidence="13 14">
    <name type="scientific">Ciona intestinalis</name>
    <name type="common">Transparent sea squirt</name>
    <name type="synonym">Ascidia intestinalis</name>
    <dbReference type="NCBI Taxonomy" id="7719"/>
    <lineage>
        <taxon>Eukaryota</taxon>
        <taxon>Metazoa</taxon>
        <taxon>Chordata</taxon>
        <taxon>Tunicata</taxon>
        <taxon>Ascidiacea</taxon>
        <taxon>Phlebobranchia</taxon>
        <taxon>Cionidae</taxon>
        <taxon>Ciona</taxon>
    </lineage>
</organism>
<feature type="region of interest" description="Disordered" evidence="11">
    <location>
        <begin position="324"/>
        <end position="375"/>
    </location>
</feature>
<evidence type="ECO:0000259" key="12">
    <source>
        <dbReference type="PROSITE" id="PS50157"/>
    </source>
</evidence>
<protein>
    <recommendedName>
        <fullName evidence="12">C2H2-type domain-containing protein</fullName>
    </recommendedName>
</protein>
<evidence type="ECO:0000256" key="9">
    <source>
        <dbReference type="ARBA" id="ARBA00023242"/>
    </source>
</evidence>
<reference evidence="13" key="4">
    <citation type="submission" date="2025-09" db="UniProtKB">
        <authorList>
            <consortium name="Ensembl"/>
        </authorList>
    </citation>
    <scope>IDENTIFICATION</scope>
</reference>
<accession>F6Z7L3</accession>
<dbReference type="InterPro" id="IPR036236">
    <property type="entry name" value="Znf_C2H2_sf"/>
</dbReference>
<keyword evidence="8" id="KW-0238">DNA-binding</keyword>
<dbReference type="GO" id="GO:0006357">
    <property type="term" value="P:regulation of transcription by RNA polymerase II"/>
    <property type="evidence" value="ECO:0000318"/>
    <property type="project" value="GO_Central"/>
</dbReference>
<dbReference type="Pfam" id="PF23561">
    <property type="entry name" value="zf-C2H2_15"/>
    <property type="match status" value="1"/>
</dbReference>
<dbReference type="FunFam" id="3.30.160.60:FF:002540">
    <property type="entry name" value="Zinc finger protein Nv-ZicE"/>
    <property type="match status" value="1"/>
</dbReference>
<sequence length="501" mass="56162">MAFTGTMGYESSAAFALPHPPYEVKDSSISQDVIIPQSYTTFQPHPNIEQQQLPATQTIWTPCTSSSPPSQYKYQYSAWPTSPSLNFNLPVSFPHHALHSSHQHFFPYTALQHPQAEVRVDLTCKWTKPLTNLYENADACQQYPKVDNQHINGEPCNLIFHSMLDLVTHVGRDHVGGPEHTDHACYWQDCARECKPFKAKYKLINHIRVHTGEKPFQCPYMGCGKVFARSENLKIHKRTHTGEKPFSCEFSGCNRRFANSSDRKKHTHVHTTDKPYLCKVNGCDKSYTHPSSLRKHMKVHESSGDIICDQDMTSAVTSISSILAPDSNNNISHGEASSPEHKIRDQVTSLSPPALSPSSIGSEAMSSPASTCDDRGPLLPISEVSPFRYSGHSTQREVQKHDTAEPYAVLPHTPVNNWQFPVSQDQQIITYVANEKSFHPTSANVEPAYTHFSQGAQQPYYPSMHQIQNTYGHFSTSTSSFHPFSHHTSNTPAVFGPETVF</sequence>
<evidence type="ECO:0000256" key="2">
    <source>
        <dbReference type="ARBA" id="ARBA00010831"/>
    </source>
</evidence>
<dbReference type="SUPFAM" id="SSF57667">
    <property type="entry name" value="beta-beta-alpha zinc fingers"/>
    <property type="match status" value="2"/>
</dbReference>
<dbReference type="Pfam" id="PF00096">
    <property type="entry name" value="zf-C2H2"/>
    <property type="match status" value="2"/>
</dbReference>
<evidence type="ECO:0000256" key="10">
    <source>
        <dbReference type="PROSITE-ProRule" id="PRU00042"/>
    </source>
</evidence>
<keyword evidence="5" id="KW-0677">Repeat</keyword>
<evidence type="ECO:0000256" key="3">
    <source>
        <dbReference type="ARBA" id="ARBA00022473"/>
    </source>
</evidence>
<feature type="domain" description="C2H2-type" evidence="12">
    <location>
        <begin position="276"/>
        <end position="305"/>
    </location>
</feature>
<dbReference type="InterPro" id="IPR041643">
    <property type="entry name" value="Znf_ZIC"/>
</dbReference>
<evidence type="ECO:0000256" key="1">
    <source>
        <dbReference type="ARBA" id="ARBA00004123"/>
    </source>
</evidence>